<proteinExistence type="predicted"/>
<dbReference type="Proteomes" id="UP001139648">
    <property type="component" value="Unassembled WGS sequence"/>
</dbReference>
<accession>A0A9X2GNN9</accession>
<comment type="caution">
    <text evidence="1">The sequence shown here is derived from an EMBL/GenBank/DDBJ whole genome shotgun (WGS) entry which is preliminary data.</text>
</comment>
<sequence>MDCRTVTGAEAGEPIGRLCLAWIGPAGTFAIVRL</sequence>
<reference evidence="1" key="1">
    <citation type="submission" date="2022-06" db="EMBL/GenBank/DDBJ databases">
        <title>Sequencing the genomes of 1000 actinobacteria strains.</title>
        <authorList>
            <person name="Klenk H.-P."/>
        </authorList>
    </citation>
    <scope>NUCLEOTIDE SEQUENCE</scope>
    <source>
        <strain evidence="1">DSM 46694</strain>
    </source>
</reference>
<protein>
    <submittedName>
        <fullName evidence="1">Uncharacterized protein</fullName>
    </submittedName>
</protein>
<keyword evidence="2" id="KW-1185">Reference proteome</keyword>
<name>A0A9X2GNN9_9ACTN</name>
<dbReference type="EMBL" id="JAMZEB010000002">
    <property type="protein sequence ID" value="MCP2357628.1"/>
    <property type="molecule type" value="Genomic_DNA"/>
</dbReference>
<organism evidence="1 2">
    <name type="scientific">Nonomuraea thailandensis</name>
    <dbReference type="NCBI Taxonomy" id="1188745"/>
    <lineage>
        <taxon>Bacteria</taxon>
        <taxon>Bacillati</taxon>
        <taxon>Actinomycetota</taxon>
        <taxon>Actinomycetes</taxon>
        <taxon>Streptosporangiales</taxon>
        <taxon>Streptosporangiaceae</taxon>
        <taxon>Nonomuraea</taxon>
    </lineage>
</organism>
<dbReference type="AlphaFoldDB" id="A0A9X2GNN9"/>
<gene>
    <name evidence="1" type="ORF">HD597_004648</name>
</gene>
<evidence type="ECO:0000313" key="1">
    <source>
        <dbReference type="EMBL" id="MCP2357628.1"/>
    </source>
</evidence>
<evidence type="ECO:0000313" key="2">
    <source>
        <dbReference type="Proteomes" id="UP001139648"/>
    </source>
</evidence>